<gene>
    <name evidence="2" type="ORF">RLDS_03530</name>
</gene>
<reference evidence="2 3" key="1">
    <citation type="journal article" date="2013" name="Genome Announc.">
        <title>Draft Genome Sequence of Sphingobium lactosutens Strain DS20T, Isolated from a Hexachlorocyclohexane Dumpsite.</title>
        <authorList>
            <person name="Kumar R."/>
            <person name="Dwivedi V."/>
            <person name="Negi V."/>
            <person name="Khurana J.P."/>
            <person name="Lal R."/>
        </authorList>
    </citation>
    <scope>NUCLEOTIDE SEQUENCE [LARGE SCALE GENOMIC DNA]</scope>
    <source>
        <strain evidence="2 3">DS20</strain>
    </source>
</reference>
<evidence type="ECO:0000313" key="2">
    <source>
        <dbReference type="EMBL" id="EQB17904.1"/>
    </source>
</evidence>
<comment type="caution">
    <text evidence="2">The sequence shown here is derived from an EMBL/GenBank/DDBJ whole genome shotgun (WGS) entry which is preliminary data.</text>
</comment>
<name>T0J7J5_9SPHN</name>
<keyword evidence="3" id="KW-1185">Reference proteome</keyword>
<dbReference type="Proteomes" id="UP000015531">
    <property type="component" value="Unassembled WGS sequence"/>
</dbReference>
<organism evidence="2 3">
    <name type="scientific">Sphingobium lactosutens DS20</name>
    <dbReference type="NCBI Taxonomy" id="1331060"/>
    <lineage>
        <taxon>Bacteria</taxon>
        <taxon>Pseudomonadati</taxon>
        <taxon>Pseudomonadota</taxon>
        <taxon>Alphaproteobacteria</taxon>
        <taxon>Sphingomonadales</taxon>
        <taxon>Sphingomonadaceae</taxon>
        <taxon>Sphingobium</taxon>
    </lineage>
</organism>
<protein>
    <submittedName>
        <fullName evidence="2">Uncharacterized protein</fullName>
    </submittedName>
</protein>
<accession>T0J7J5</accession>
<evidence type="ECO:0000256" key="1">
    <source>
        <dbReference type="SAM" id="MobiDB-lite"/>
    </source>
</evidence>
<evidence type="ECO:0000313" key="3">
    <source>
        <dbReference type="Proteomes" id="UP000015531"/>
    </source>
</evidence>
<dbReference type="EMBL" id="ATDP01000063">
    <property type="protein sequence ID" value="EQB17904.1"/>
    <property type="molecule type" value="Genomic_DNA"/>
</dbReference>
<proteinExistence type="predicted"/>
<dbReference type="AlphaFoldDB" id="T0J7J5"/>
<sequence length="350" mass="38321">MLQPLLPSPHPALDNEQANDLAIATGLDQMVGVEHMFELHPIHESGLCQCAFEQSHTKDRHASGQRLSEEIGQAAFSASLDQRCGQSVGKGCARHGPVAPSLGQSHERLAERMFDDRLRKQRMDHSHHLRAAAGTKCVPVAGYRFDLHALGLRHALERPCPCQRSRLAGMDTEGTAFARDISVPHRRQPGRGRDPPDTGLAPARERLQTFEVELLPVRPAVLCHQRRGMLEEQRIAAAAGEQCIGASRLAHGRQLPIMEKACAADAGAHAHGRPIQQAVVDRRNAERNFVRFQPKPVCHGATETAFVASQAVAEKCEGADPFALCLRQARRDDGGIETARKFHDGLCMHG</sequence>
<feature type="region of interest" description="Disordered" evidence="1">
    <location>
        <begin position="182"/>
        <end position="201"/>
    </location>
</feature>